<protein>
    <recommendedName>
        <fullName evidence="1">SET domain-containing protein</fullName>
    </recommendedName>
</protein>
<dbReference type="SMART" id="SM00317">
    <property type="entry name" value="SET"/>
    <property type="match status" value="1"/>
</dbReference>
<reference evidence="2" key="1">
    <citation type="journal article" date="2021" name="Nat. Commun.">
        <title>Genetic determinants of endophytism in the Arabidopsis root mycobiome.</title>
        <authorList>
            <person name="Mesny F."/>
            <person name="Miyauchi S."/>
            <person name="Thiergart T."/>
            <person name="Pickel B."/>
            <person name="Atanasova L."/>
            <person name="Karlsson M."/>
            <person name="Huettel B."/>
            <person name="Barry K.W."/>
            <person name="Haridas S."/>
            <person name="Chen C."/>
            <person name="Bauer D."/>
            <person name="Andreopoulos W."/>
            <person name="Pangilinan J."/>
            <person name="LaButti K."/>
            <person name="Riley R."/>
            <person name="Lipzen A."/>
            <person name="Clum A."/>
            <person name="Drula E."/>
            <person name="Henrissat B."/>
            <person name="Kohler A."/>
            <person name="Grigoriev I.V."/>
            <person name="Martin F.M."/>
            <person name="Hacquard S."/>
        </authorList>
    </citation>
    <scope>NUCLEOTIDE SEQUENCE</scope>
    <source>
        <strain evidence="2">MPI-CAGE-CH-0230</strain>
    </source>
</reference>
<dbReference type="Proteomes" id="UP000756346">
    <property type="component" value="Unassembled WGS sequence"/>
</dbReference>
<evidence type="ECO:0000313" key="2">
    <source>
        <dbReference type="EMBL" id="KAH7027277.1"/>
    </source>
</evidence>
<dbReference type="EMBL" id="JAGTJQ010000007">
    <property type="protein sequence ID" value="KAH7027277.1"/>
    <property type="molecule type" value="Genomic_DNA"/>
</dbReference>
<evidence type="ECO:0000313" key="3">
    <source>
        <dbReference type="Proteomes" id="UP000756346"/>
    </source>
</evidence>
<dbReference type="InterPro" id="IPR046341">
    <property type="entry name" value="SET_dom_sf"/>
</dbReference>
<dbReference type="PANTHER" id="PTHR12197:SF251">
    <property type="entry name" value="EG:BACR7C10.4 PROTEIN"/>
    <property type="match status" value="1"/>
</dbReference>
<dbReference type="InterPro" id="IPR001214">
    <property type="entry name" value="SET_dom"/>
</dbReference>
<dbReference type="GeneID" id="70186499"/>
<accession>A0A9P9BKQ1</accession>
<keyword evidence="3" id="KW-1185">Reference proteome</keyword>
<dbReference type="Pfam" id="PF00856">
    <property type="entry name" value="SET"/>
    <property type="match status" value="1"/>
</dbReference>
<dbReference type="Gene3D" id="2.170.270.10">
    <property type="entry name" value="SET domain"/>
    <property type="match status" value="1"/>
</dbReference>
<dbReference type="InterPro" id="IPR050869">
    <property type="entry name" value="H3K4_H4K5_MeTrfase"/>
</dbReference>
<organism evidence="2 3">
    <name type="scientific">Microdochium trichocladiopsis</name>
    <dbReference type="NCBI Taxonomy" id="1682393"/>
    <lineage>
        <taxon>Eukaryota</taxon>
        <taxon>Fungi</taxon>
        <taxon>Dikarya</taxon>
        <taxon>Ascomycota</taxon>
        <taxon>Pezizomycotina</taxon>
        <taxon>Sordariomycetes</taxon>
        <taxon>Xylariomycetidae</taxon>
        <taxon>Xylariales</taxon>
        <taxon>Microdochiaceae</taxon>
        <taxon>Microdochium</taxon>
    </lineage>
</organism>
<name>A0A9P9BKQ1_9PEZI</name>
<comment type="caution">
    <text evidence="2">The sequence shown here is derived from an EMBL/GenBank/DDBJ whole genome shotgun (WGS) entry which is preliminary data.</text>
</comment>
<dbReference type="RefSeq" id="XP_046010076.1">
    <property type="nucleotide sequence ID" value="XM_046156953.1"/>
</dbReference>
<dbReference type="CDD" id="cd20071">
    <property type="entry name" value="SET_SMYD"/>
    <property type="match status" value="1"/>
</dbReference>
<dbReference type="PANTHER" id="PTHR12197">
    <property type="entry name" value="HISTONE-LYSINE N-METHYLTRANSFERASE SMYD"/>
    <property type="match status" value="1"/>
</dbReference>
<proteinExistence type="predicted"/>
<dbReference type="AlphaFoldDB" id="A0A9P9BKQ1"/>
<dbReference type="GO" id="GO:0005634">
    <property type="term" value="C:nucleus"/>
    <property type="evidence" value="ECO:0007669"/>
    <property type="project" value="TreeGrafter"/>
</dbReference>
<gene>
    <name evidence="2" type="ORF">B0I36DRAFT_350838</name>
</gene>
<feature type="domain" description="SET" evidence="1">
    <location>
        <begin position="25"/>
        <end position="197"/>
    </location>
</feature>
<evidence type="ECO:0000259" key="1">
    <source>
        <dbReference type="PROSITE" id="PS50280"/>
    </source>
</evidence>
<sequence>MASNELWYARSSSGSGDVLTPSAEFQLEIRDSAGKGKGIFATADAPMGTIVLQEPGVVVVDHFELGDIEFPRLTQYQDIIQQWDALPDSMKGFLESLHFADHSETTQSHWETFLKSQPKEGDEAPKEHARRILAFYSNAHDYRGYDGKQQRALFPVASRFNHSCDPNVLAEVSRAGIMYYIATRDIPEGEELRISYVPPNHNTGSRLKALMDGWEFMCDCPRCARQALPSPRVDFSRLFAYTSLVERHHVMIEVSILEWREELWLWMDAHLHRIVVAQANDDPLTLYFSFRSMASAFKILARDYPPSIFYPAAVFAQEYFEYLEDATAVARDRLSEFPVFAVVCEQEIEIRAEIHELLESAQLGDYDL</sequence>
<dbReference type="OrthoDB" id="1028014at2759"/>
<dbReference type="PROSITE" id="PS50280">
    <property type="entry name" value="SET"/>
    <property type="match status" value="1"/>
</dbReference>
<dbReference type="SUPFAM" id="SSF82199">
    <property type="entry name" value="SET domain"/>
    <property type="match status" value="1"/>
</dbReference>